<feature type="chain" id="PRO_5013982658" description="Cystatin domain-containing protein" evidence="5">
    <location>
        <begin position="26"/>
        <end position="118"/>
    </location>
</feature>
<reference evidence="7" key="2">
    <citation type="submission" date="2017-06" db="EMBL/GenBank/DDBJ databases">
        <title>WGS assembly of Brachypodium distachyon.</title>
        <authorList>
            <consortium name="The International Brachypodium Initiative"/>
            <person name="Lucas S."/>
            <person name="Harmon-Smith M."/>
            <person name="Lail K."/>
            <person name="Tice H."/>
            <person name="Grimwood J."/>
            <person name="Bruce D."/>
            <person name="Barry K."/>
            <person name="Shu S."/>
            <person name="Lindquist E."/>
            <person name="Wang M."/>
            <person name="Pitluck S."/>
            <person name="Vogel J.P."/>
            <person name="Garvin D.F."/>
            <person name="Mockler T.C."/>
            <person name="Schmutz J."/>
            <person name="Rokhsar D."/>
            <person name="Bevan M.W."/>
        </authorList>
    </citation>
    <scope>NUCLEOTIDE SEQUENCE</scope>
    <source>
        <strain evidence="7">Bd21</strain>
    </source>
</reference>
<dbReference type="eggNOG" id="ENOG502R4HQ">
    <property type="taxonomic scope" value="Eukaryota"/>
</dbReference>
<dbReference type="HOGENOM" id="CLU_113093_2_1_1"/>
<proteinExistence type="inferred from homology"/>
<evidence type="ECO:0000313" key="7">
    <source>
        <dbReference type="EMBL" id="KQK22989.1"/>
    </source>
</evidence>
<dbReference type="GO" id="GO:0006952">
    <property type="term" value="P:defense response"/>
    <property type="evidence" value="ECO:0007669"/>
    <property type="project" value="UniProtKB-KW"/>
</dbReference>
<evidence type="ECO:0000256" key="1">
    <source>
        <dbReference type="ARBA" id="ARBA00007233"/>
    </source>
</evidence>
<keyword evidence="4" id="KW-0611">Plant defense</keyword>
<feature type="signal peptide" evidence="5">
    <location>
        <begin position="1"/>
        <end position="25"/>
    </location>
</feature>
<dbReference type="AlphaFoldDB" id="I1H8A7"/>
<dbReference type="GO" id="GO:0004869">
    <property type="term" value="F:cysteine-type endopeptidase inhibitor activity"/>
    <property type="evidence" value="ECO:0007669"/>
    <property type="project" value="UniProtKB-KW"/>
</dbReference>
<dbReference type="InterPro" id="IPR027214">
    <property type="entry name" value="Cystatin"/>
</dbReference>
<comment type="similarity">
    <text evidence="1">Belongs to the cystatin family. Phytocystatin subfamily.</text>
</comment>
<dbReference type="KEGG" id="bdi:100843096"/>
<protein>
    <recommendedName>
        <fullName evidence="6">Cystatin domain-containing protein</fullName>
    </recommendedName>
</protein>
<dbReference type="PROSITE" id="PS00287">
    <property type="entry name" value="CYSTATIN"/>
    <property type="match status" value="1"/>
</dbReference>
<dbReference type="InterPro" id="IPR000010">
    <property type="entry name" value="Cystatin_dom"/>
</dbReference>
<dbReference type="OMA" id="NTMRTTL"/>
<accession>I1H8A7</accession>
<dbReference type="Proteomes" id="UP000008810">
    <property type="component" value="Chromosome 1"/>
</dbReference>
<dbReference type="InterPro" id="IPR046350">
    <property type="entry name" value="Cystatin_sf"/>
</dbReference>
<dbReference type="Gene3D" id="3.10.450.10">
    <property type="match status" value="1"/>
</dbReference>
<dbReference type="STRING" id="15368.I1H8A7"/>
<evidence type="ECO:0000256" key="3">
    <source>
        <dbReference type="ARBA" id="ARBA00022704"/>
    </source>
</evidence>
<evidence type="ECO:0000256" key="4">
    <source>
        <dbReference type="ARBA" id="ARBA00022821"/>
    </source>
</evidence>
<keyword evidence="9" id="KW-1185">Reference proteome</keyword>
<gene>
    <name evidence="8" type="primary">LOC100843096</name>
    <name evidence="7" type="ORF">BRADI_1g70520v3</name>
</gene>
<evidence type="ECO:0000313" key="9">
    <source>
        <dbReference type="Proteomes" id="UP000008810"/>
    </source>
</evidence>
<name>I1H8A7_BRADI</name>
<dbReference type="PANTHER" id="PTHR47116">
    <property type="entry name" value="PHLOEM FILAMENT PROTEIN"/>
    <property type="match status" value="1"/>
</dbReference>
<dbReference type="GeneID" id="100843096"/>
<keyword evidence="5" id="KW-0732">Signal</keyword>
<dbReference type="OrthoDB" id="752087at2759"/>
<evidence type="ECO:0000256" key="2">
    <source>
        <dbReference type="ARBA" id="ARBA00022690"/>
    </source>
</evidence>
<dbReference type="RefSeq" id="XP_003558526.1">
    <property type="nucleotide sequence ID" value="XM_003558478.4"/>
</dbReference>
<keyword evidence="2" id="KW-0646">Protease inhibitor</keyword>
<reference evidence="7 8" key="1">
    <citation type="journal article" date="2010" name="Nature">
        <title>Genome sequencing and analysis of the model grass Brachypodium distachyon.</title>
        <authorList>
            <consortium name="International Brachypodium Initiative"/>
        </authorList>
    </citation>
    <scope>NUCLEOTIDE SEQUENCE [LARGE SCALE GENOMIC DNA]</scope>
    <source>
        <strain evidence="7">Bd21</strain>
        <strain evidence="8">cv. Bd21</strain>
    </source>
</reference>
<dbReference type="InterPro" id="IPR018073">
    <property type="entry name" value="Prot_inh_cystat_CS"/>
</dbReference>
<evidence type="ECO:0000259" key="6">
    <source>
        <dbReference type="SMART" id="SM00043"/>
    </source>
</evidence>
<dbReference type="EnsemblPlants" id="KQK22989">
    <property type="protein sequence ID" value="KQK22989"/>
    <property type="gene ID" value="BRADI_1g70520v3"/>
</dbReference>
<dbReference type="SMART" id="SM00043">
    <property type="entry name" value="CY"/>
    <property type="match status" value="1"/>
</dbReference>
<dbReference type="CDD" id="cd00042">
    <property type="entry name" value="CY"/>
    <property type="match status" value="1"/>
</dbReference>
<keyword evidence="3" id="KW-0789">Thiol protease inhibitor</keyword>
<organism evidence="8">
    <name type="scientific">Brachypodium distachyon</name>
    <name type="common">Purple false brome</name>
    <name type="synonym">Trachynia distachya</name>
    <dbReference type="NCBI Taxonomy" id="15368"/>
    <lineage>
        <taxon>Eukaryota</taxon>
        <taxon>Viridiplantae</taxon>
        <taxon>Streptophyta</taxon>
        <taxon>Embryophyta</taxon>
        <taxon>Tracheophyta</taxon>
        <taxon>Spermatophyta</taxon>
        <taxon>Magnoliopsida</taxon>
        <taxon>Liliopsida</taxon>
        <taxon>Poales</taxon>
        <taxon>Poaceae</taxon>
        <taxon>BOP clade</taxon>
        <taxon>Pooideae</taxon>
        <taxon>Stipodae</taxon>
        <taxon>Brachypodieae</taxon>
        <taxon>Brachypodium</taxon>
    </lineage>
</organism>
<evidence type="ECO:0000256" key="5">
    <source>
        <dbReference type="SAM" id="SignalP"/>
    </source>
</evidence>
<evidence type="ECO:0000313" key="8">
    <source>
        <dbReference type="EnsemblPlants" id="KQK22989"/>
    </source>
</evidence>
<dbReference type="Gramene" id="KQK22989">
    <property type="protein sequence ID" value="KQK22989"/>
    <property type="gene ID" value="BRADI_1g70520v3"/>
</dbReference>
<dbReference type="Pfam" id="PF16845">
    <property type="entry name" value="SQAPI"/>
    <property type="match status" value="1"/>
</dbReference>
<dbReference type="SUPFAM" id="SSF54403">
    <property type="entry name" value="Cystatin/monellin"/>
    <property type="match status" value="1"/>
</dbReference>
<sequence>MRTSLLLGLFLAAGAFFAVVTPAVALDGAWQPINNITDPYVQKLGAWEVAAHGKVANDGLKFSKVVSGKVQIVAGTNYRLGVDALRLDGKVALYKTVVFDQKLPTSETRKLVSFDPAN</sequence>
<dbReference type="EMBL" id="CM000880">
    <property type="protein sequence ID" value="KQK22989.1"/>
    <property type="molecule type" value="Genomic_DNA"/>
</dbReference>
<dbReference type="MEROPS" id="I25.059"/>
<feature type="domain" description="Cystatin" evidence="6">
    <location>
        <begin position="25"/>
        <end position="117"/>
    </location>
</feature>
<reference evidence="8" key="3">
    <citation type="submission" date="2018-08" db="UniProtKB">
        <authorList>
            <consortium name="EnsemblPlants"/>
        </authorList>
    </citation>
    <scope>IDENTIFICATION</scope>
    <source>
        <strain evidence="8">cv. Bd21</strain>
    </source>
</reference>